<evidence type="ECO:0000256" key="3">
    <source>
        <dbReference type="ARBA" id="ARBA00022723"/>
    </source>
</evidence>
<reference evidence="10" key="1">
    <citation type="submission" date="2020-10" db="EMBL/GenBank/DDBJ databases">
        <authorList>
            <person name="Gilroy R."/>
        </authorList>
    </citation>
    <scope>NUCLEOTIDE SEQUENCE</scope>
    <source>
        <strain evidence="10">2478</strain>
    </source>
</reference>
<dbReference type="InterPro" id="IPR023852">
    <property type="entry name" value="Metalloproteinase_lipop_BF0631"/>
</dbReference>
<comment type="similarity">
    <text evidence="1">Belongs to the peptidase M43B family.</text>
</comment>
<dbReference type="GO" id="GO:0046872">
    <property type="term" value="F:metal ion binding"/>
    <property type="evidence" value="ECO:0007669"/>
    <property type="project" value="UniProtKB-KW"/>
</dbReference>
<evidence type="ECO:0000256" key="7">
    <source>
        <dbReference type="ARBA" id="ARBA00023049"/>
    </source>
</evidence>
<reference evidence="10" key="2">
    <citation type="journal article" date="2021" name="PeerJ">
        <title>Extensive microbial diversity within the chicken gut microbiome revealed by metagenomics and culture.</title>
        <authorList>
            <person name="Gilroy R."/>
            <person name="Ravi A."/>
            <person name="Getino M."/>
            <person name="Pursley I."/>
            <person name="Horton D.L."/>
            <person name="Alikhan N.F."/>
            <person name="Baker D."/>
            <person name="Gharbi K."/>
            <person name="Hall N."/>
            <person name="Watson M."/>
            <person name="Adriaenssens E.M."/>
            <person name="Foster-Nyarko E."/>
            <person name="Jarju S."/>
            <person name="Secka A."/>
            <person name="Antonio M."/>
            <person name="Oren A."/>
            <person name="Chaudhuri R.R."/>
            <person name="La Ragione R."/>
            <person name="Hildebrand F."/>
            <person name="Pallen M.J."/>
        </authorList>
    </citation>
    <scope>NUCLEOTIDE SEQUENCE</scope>
    <source>
        <strain evidence="10">2478</strain>
    </source>
</reference>
<dbReference type="PANTHER" id="PTHR47466:SF1">
    <property type="entry name" value="METALLOPROTEASE MEP1 (AFU_ORTHOLOGUE AFUA_1G07730)-RELATED"/>
    <property type="match status" value="1"/>
</dbReference>
<name>A0A9D9IRR4_9BACT</name>
<sequence length="355" mass="39596">MEKLSHILRAGIMLLAMISAAGCLQGLVEEEDAGDLENRHYELPVIFHVLYTDITDPLEFVSQNRFSELISAANARYKGASSSSADMGVSFRLAEKDGNGNTLRTPGVEYIRWSGEYPIDPQAFMTDTSGEYADLLWNPNEYINVMVYEFLQTDAGSITLGISHIPFSTSGSTYLEGLTETEYQALGKENLNFPYCVSINSRYIYRQTSSGIYDSADAGVTLSHELGHFLGLLHVFLDEGETGDDSDFCDDTPCYYYQEYMAEMESMIASGIRDFETLAGRTSIHGGRFTSHNIMDYSFSYSDQFTEDQKERVRHVLLYSPLIPGPKVSTRTVAAPEGIADLTIRTMERSVPVCQ</sequence>
<gene>
    <name evidence="10" type="ORF">IAB80_01740</name>
</gene>
<dbReference type="Gene3D" id="3.40.390.10">
    <property type="entry name" value="Collagenase (Catalytic Domain)"/>
    <property type="match status" value="1"/>
</dbReference>
<dbReference type="InterPro" id="IPR008754">
    <property type="entry name" value="Peptidase_M43"/>
</dbReference>
<evidence type="ECO:0000256" key="4">
    <source>
        <dbReference type="ARBA" id="ARBA00022729"/>
    </source>
</evidence>
<keyword evidence="7" id="KW-0482">Metalloprotease</keyword>
<feature type="domain" description="Peptidase M43 pregnancy-associated plasma-A" evidence="9">
    <location>
        <begin position="134"/>
        <end position="317"/>
    </location>
</feature>
<keyword evidence="4" id="KW-0732">Signal</keyword>
<dbReference type="AlphaFoldDB" id="A0A9D9IRR4"/>
<evidence type="ECO:0000313" key="10">
    <source>
        <dbReference type="EMBL" id="MBO8477608.1"/>
    </source>
</evidence>
<dbReference type="InterPro" id="IPR024079">
    <property type="entry name" value="MetalloPept_cat_dom_sf"/>
</dbReference>
<keyword evidence="2" id="KW-0645">Protease</keyword>
<comment type="caution">
    <text evidence="10">The sequence shown here is derived from an EMBL/GenBank/DDBJ whole genome shotgun (WGS) entry which is preliminary data.</text>
</comment>
<dbReference type="PROSITE" id="PS51257">
    <property type="entry name" value="PROKAR_LIPOPROTEIN"/>
    <property type="match status" value="1"/>
</dbReference>
<evidence type="ECO:0000313" key="11">
    <source>
        <dbReference type="Proteomes" id="UP000823771"/>
    </source>
</evidence>
<dbReference type="GO" id="GO:0006508">
    <property type="term" value="P:proteolysis"/>
    <property type="evidence" value="ECO:0007669"/>
    <property type="project" value="UniProtKB-KW"/>
</dbReference>
<keyword evidence="6" id="KW-0862">Zinc</keyword>
<dbReference type="SUPFAM" id="SSF55486">
    <property type="entry name" value="Metalloproteases ('zincins'), catalytic domain"/>
    <property type="match status" value="1"/>
</dbReference>
<proteinExistence type="inferred from homology"/>
<evidence type="ECO:0000256" key="5">
    <source>
        <dbReference type="ARBA" id="ARBA00022801"/>
    </source>
</evidence>
<evidence type="ECO:0000259" key="9">
    <source>
        <dbReference type="Pfam" id="PF05572"/>
    </source>
</evidence>
<evidence type="ECO:0000256" key="8">
    <source>
        <dbReference type="ARBA" id="ARBA00023157"/>
    </source>
</evidence>
<organism evidence="10 11">
    <name type="scientific">Candidatus Cryptobacteroides excrementipullorum</name>
    <dbReference type="NCBI Taxonomy" id="2840761"/>
    <lineage>
        <taxon>Bacteria</taxon>
        <taxon>Pseudomonadati</taxon>
        <taxon>Bacteroidota</taxon>
        <taxon>Bacteroidia</taxon>
        <taxon>Bacteroidales</taxon>
        <taxon>Candidatus Cryptobacteroides</taxon>
    </lineage>
</organism>
<evidence type="ECO:0000256" key="1">
    <source>
        <dbReference type="ARBA" id="ARBA00008721"/>
    </source>
</evidence>
<dbReference type="Proteomes" id="UP000823771">
    <property type="component" value="Unassembled WGS sequence"/>
</dbReference>
<evidence type="ECO:0000256" key="2">
    <source>
        <dbReference type="ARBA" id="ARBA00022670"/>
    </source>
</evidence>
<dbReference type="Pfam" id="PF05572">
    <property type="entry name" value="Peptidase_M43"/>
    <property type="match status" value="1"/>
</dbReference>
<dbReference type="PANTHER" id="PTHR47466">
    <property type="match status" value="1"/>
</dbReference>
<protein>
    <submittedName>
        <fullName evidence="10">Zinc-dependent metalloproteinase lipoprotein</fullName>
    </submittedName>
</protein>
<keyword evidence="8" id="KW-1015">Disulfide bond</keyword>
<dbReference type="GO" id="GO:0008237">
    <property type="term" value="F:metallopeptidase activity"/>
    <property type="evidence" value="ECO:0007669"/>
    <property type="project" value="UniProtKB-KW"/>
</dbReference>
<dbReference type="NCBIfam" id="TIGR03952">
    <property type="entry name" value="metzin_BF0631"/>
    <property type="match status" value="1"/>
</dbReference>
<keyword evidence="3" id="KW-0479">Metal-binding</keyword>
<keyword evidence="10" id="KW-0449">Lipoprotein</keyword>
<evidence type="ECO:0000256" key="6">
    <source>
        <dbReference type="ARBA" id="ARBA00022833"/>
    </source>
</evidence>
<dbReference type="EMBL" id="JADILZ010000018">
    <property type="protein sequence ID" value="MBO8477608.1"/>
    <property type="molecule type" value="Genomic_DNA"/>
</dbReference>
<accession>A0A9D9IRR4</accession>
<keyword evidence="5" id="KW-0378">Hydrolase</keyword>